<feature type="region of interest" description="Disordered" evidence="1">
    <location>
        <begin position="1"/>
        <end position="110"/>
    </location>
</feature>
<evidence type="ECO:0000313" key="4">
    <source>
        <dbReference type="EMBL" id="GAA5064099.1"/>
    </source>
</evidence>
<keyword evidence="2" id="KW-1133">Transmembrane helix</keyword>
<sequence>MTNSDRDKPNQEPAQDNPFDTGLPMLRTPSGKTSKRRRRPGGRRKPVRREPEVRQPENEPVAYHAEPTGPTPPQDGLTDKAFDVDEQRSGSWEQWLDQEQSAATSDTTDYLTDETGYAAGLSDRPAHEEAQGYEDYQEHAPTIVNRSGLQPGTPLRHPRRNTDQRRSNRPLGILIGVGIVVAAAAITLALANVINGDTGTAATPAPTNARLPDTAGLASPSGKPAPQATNIATADCRQQRTAQVVSGTDPGGTANGADAILAFEYAYYVQRSGYRARDVVAEDASVSPAEQIQRGINQLPIDTRYCVRITRAGVSQDDWEVQLTQQLPGDEPETFTQIVTTRTTADRTLITAITGA</sequence>
<feature type="region of interest" description="Disordered" evidence="1">
    <location>
        <begin position="201"/>
        <end position="228"/>
    </location>
</feature>
<feature type="compositionally biased region" description="Basic residues" evidence="1">
    <location>
        <begin position="33"/>
        <end position="47"/>
    </location>
</feature>
<proteinExistence type="predicted"/>
<accession>A0ABP9KVU9</accession>
<comment type="caution">
    <text evidence="4">The sequence shown here is derived from an EMBL/GenBank/DDBJ whole genome shotgun (WGS) entry which is preliminary data.</text>
</comment>
<feature type="compositionally biased region" description="Basic and acidic residues" evidence="1">
    <location>
        <begin position="77"/>
        <end position="88"/>
    </location>
</feature>
<feature type="transmembrane region" description="Helical" evidence="2">
    <location>
        <begin position="171"/>
        <end position="194"/>
    </location>
</feature>
<protein>
    <recommendedName>
        <fullName evidence="3">DUF8176 domain-containing protein</fullName>
    </recommendedName>
</protein>
<feature type="compositionally biased region" description="Basic and acidic residues" evidence="1">
    <location>
        <begin position="48"/>
        <end position="57"/>
    </location>
</feature>
<name>A0ABP9KVU9_9NOCA</name>
<evidence type="ECO:0000259" key="3">
    <source>
        <dbReference type="Pfam" id="PF26527"/>
    </source>
</evidence>
<feature type="compositionally biased region" description="Polar residues" evidence="1">
    <location>
        <begin position="89"/>
        <end position="110"/>
    </location>
</feature>
<evidence type="ECO:0000256" key="1">
    <source>
        <dbReference type="SAM" id="MobiDB-lite"/>
    </source>
</evidence>
<keyword evidence="2" id="KW-0812">Transmembrane</keyword>
<reference evidence="5" key="1">
    <citation type="journal article" date="2019" name="Int. J. Syst. Evol. Microbiol.">
        <title>The Global Catalogue of Microorganisms (GCM) 10K type strain sequencing project: providing services to taxonomists for standard genome sequencing and annotation.</title>
        <authorList>
            <consortium name="The Broad Institute Genomics Platform"/>
            <consortium name="The Broad Institute Genome Sequencing Center for Infectious Disease"/>
            <person name="Wu L."/>
            <person name="Ma J."/>
        </authorList>
    </citation>
    <scope>NUCLEOTIDE SEQUENCE [LARGE SCALE GENOMIC DNA]</scope>
    <source>
        <strain evidence="5">JCM 18298</strain>
    </source>
</reference>
<dbReference type="EMBL" id="BAABJM010000006">
    <property type="protein sequence ID" value="GAA5064099.1"/>
    <property type="molecule type" value="Genomic_DNA"/>
</dbReference>
<dbReference type="RefSeq" id="WP_345498295.1">
    <property type="nucleotide sequence ID" value="NZ_BAABJM010000006.1"/>
</dbReference>
<evidence type="ECO:0000256" key="2">
    <source>
        <dbReference type="SAM" id="Phobius"/>
    </source>
</evidence>
<gene>
    <name evidence="4" type="ORF">GCM10023318_49630</name>
</gene>
<dbReference type="InterPro" id="IPR058489">
    <property type="entry name" value="DUF8176"/>
</dbReference>
<feature type="domain" description="DUF8176" evidence="3">
    <location>
        <begin position="234"/>
        <end position="354"/>
    </location>
</feature>
<feature type="region of interest" description="Disordered" evidence="1">
    <location>
        <begin position="144"/>
        <end position="167"/>
    </location>
</feature>
<feature type="compositionally biased region" description="Basic and acidic residues" evidence="1">
    <location>
        <begin position="1"/>
        <end position="10"/>
    </location>
</feature>
<dbReference type="Proteomes" id="UP001500603">
    <property type="component" value="Unassembled WGS sequence"/>
</dbReference>
<dbReference type="Pfam" id="PF26527">
    <property type="entry name" value="DUF8176"/>
    <property type="match status" value="1"/>
</dbReference>
<keyword evidence="2" id="KW-0472">Membrane</keyword>
<organism evidence="4 5">
    <name type="scientific">Nocardia callitridis</name>
    <dbReference type="NCBI Taxonomy" id="648753"/>
    <lineage>
        <taxon>Bacteria</taxon>
        <taxon>Bacillati</taxon>
        <taxon>Actinomycetota</taxon>
        <taxon>Actinomycetes</taxon>
        <taxon>Mycobacteriales</taxon>
        <taxon>Nocardiaceae</taxon>
        <taxon>Nocardia</taxon>
    </lineage>
</organism>
<keyword evidence="5" id="KW-1185">Reference proteome</keyword>
<evidence type="ECO:0000313" key="5">
    <source>
        <dbReference type="Proteomes" id="UP001500603"/>
    </source>
</evidence>